<evidence type="ECO:0000256" key="5">
    <source>
        <dbReference type="ARBA" id="ARBA00022525"/>
    </source>
</evidence>
<dbReference type="OrthoDB" id="7722975at2759"/>
<keyword evidence="6" id="KW-0800">Toxin</keyword>
<evidence type="ECO:0000256" key="11">
    <source>
        <dbReference type="ARBA" id="ARBA00023240"/>
    </source>
</evidence>
<feature type="chain" id="PRO_5019619828" description="apyrase" evidence="12">
    <location>
        <begin position="26"/>
        <end position="555"/>
    </location>
</feature>
<dbReference type="SUPFAM" id="SSF55816">
    <property type="entry name" value="5'-nucleotidase (syn. UDP-sugar hydrolase), C-terminal domain"/>
    <property type="match status" value="1"/>
</dbReference>
<evidence type="ECO:0000256" key="4">
    <source>
        <dbReference type="ARBA" id="ARBA00022442"/>
    </source>
</evidence>
<keyword evidence="8 12" id="KW-0732">Signal</keyword>
<feature type="signal peptide" evidence="12">
    <location>
        <begin position="1"/>
        <end position="25"/>
    </location>
</feature>
<dbReference type="EC" id="3.6.1.5" evidence="3"/>
<accession>A0A482WXH3</accession>
<dbReference type="InterPro" id="IPR008334">
    <property type="entry name" value="5'-Nucleotdase_C"/>
</dbReference>
<dbReference type="Gene3D" id="3.60.21.10">
    <property type="match status" value="1"/>
</dbReference>
<keyword evidence="16" id="KW-1185">Reference proteome</keyword>
<keyword evidence="4" id="KW-1201">Platelet aggregation inhibiting toxin</keyword>
<evidence type="ECO:0000313" key="15">
    <source>
        <dbReference type="EMBL" id="RZF38198.1"/>
    </source>
</evidence>
<dbReference type="SUPFAM" id="SSF56300">
    <property type="entry name" value="Metallo-dependent phosphatases"/>
    <property type="match status" value="1"/>
</dbReference>
<comment type="subcellular location">
    <subcellularLocation>
        <location evidence="1">Secreted</location>
    </subcellularLocation>
</comment>
<dbReference type="GO" id="GO:0005886">
    <property type="term" value="C:plasma membrane"/>
    <property type="evidence" value="ECO:0007669"/>
    <property type="project" value="TreeGrafter"/>
</dbReference>
<dbReference type="InterPro" id="IPR036907">
    <property type="entry name" value="5'-Nucleotdase_C_sf"/>
</dbReference>
<dbReference type="GO" id="GO:0008253">
    <property type="term" value="F:5'-nucleotidase activity"/>
    <property type="evidence" value="ECO:0007669"/>
    <property type="project" value="TreeGrafter"/>
</dbReference>
<evidence type="ECO:0000259" key="13">
    <source>
        <dbReference type="Pfam" id="PF00149"/>
    </source>
</evidence>
<keyword evidence="11" id="KW-1199">Hemostasis impairing toxin</keyword>
<dbReference type="GO" id="GO:0005576">
    <property type="term" value="C:extracellular region"/>
    <property type="evidence" value="ECO:0007669"/>
    <property type="project" value="UniProtKB-SubCell"/>
</dbReference>
<dbReference type="GO" id="GO:0006196">
    <property type="term" value="P:AMP catabolic process"/>
    <property type="evidence" value="ECO:0007669"/>
    <property type="project" value="TreeGrafter"/>
</dbReference>
<feature type="domain" description="5'-Nucleotidase C-terminal" evidence="14">
    <location>
        <begin position="338"/>
        <end position="504"/>
    </location>
</feature>
<dbReference type="FunFam" id="3.60.21.10:FF:000020">
    <property type="entry name" value="NT5E isoform 4"/>
    <property type="match status" value="1"/>
</dbReference>
<dbReference type="InParanoid" id="A0A482WXH3"/>
<sequence length="555" mass="62288">MSFVARMIKLFLWTASFLQFGSVCGDLNLQILHINDFHARFEPVDAQFSSRCLQGQESTCVGGISRIYSLSKKIKEDFSNTLVLNAGDNYQGTLWYTLFKWNVTAEFLGKVPFDVNVVGNHDFDDTIAGLIPFLKSVPFPSLGANIDMTDEPSLKPFIKKSIILERSGQKIGVIGYVLHRFSEMSRTGKLKFSDEATAVAEEASRLKKEGVNIIIALSHAGIEMDIEVAKKVDLLDVIVGGHSHTFMYTGTPPSNDTPKYEYPLVVEQSSKRKVLIVQAGSYSRYLGFLNVTFDDLGEVKNYNGNPIYLDKNIPSDPEMDEKLKPWKITVDQKGNQKLGETKVDLSTREGVCYKEECNMGNFVTDAMVYSYINAEKNENEWTTAAIALINAGGMRSSIGRGNITYADVLTVMPFEGTIDGVLVKGDTLIKAIEHIFKSENFLQWSGAYMELDPYAPEGHRVKNLKLTCTECSVPELIPVDLNKYYKVLMPSFIYHGGDGFVMFANEGVNHTVGEIDHEAFIEFMKRNTPITYGIEERINMMQPMKYSLRVSEFPF</sequence>
<evidence type="ECO:0000256" key="2">
    <source>
        <dbReference type="ARBA" id="ARBA00006654"/>
    </source>
</evidence>
<keyword evidence="9 12" id="KW-0547">Nucleotide-binding</keyword>
<dbReference type="FunFam" id="3.90.780.10:FF:000001">
    <property type="entry name" value="NT5E isoform 3"/>
    <property type="match status" value="1"/>
</dbReference>
<dbReference type="FunCoup" id="A0A482WXH3">
    <property type="interactions" value="27"/>
</dbReference>
<organism evidence="15 16">
    <name type="scientific">Laodelphax striatellus</name>
    <name type="common">Small brown planthopper</name>
    <name type="synonym">Delphax striatella</name>
    <dbReference type="NCBI Taxonomy" id="195883"/>
    <lineage>
        <taxon>Eukaryota</taxon>
        <taxon>Metazoa</taxon>
        <taxon>Ecdysozoa</taxon>
        <taxon>Arthropoda</taxon>
        <taxon>Hexapoda</taxon>
        <taxon>Insecta</taxon>
        <taxon>Pterygota</taxon>
        <taxon>Neoptera</taxon>
        <taxon>Paraneoptera</taxon>
        <taxon>Hemiptera</taxon>
        <taxon>Auchenorrhyncha</taxon>
        <taxon>Fulgoroidea</taxon>
        <taxon>Delphacidae</taxon>
        <taxon>Criomorphinae</taxon>
        <taxon>Laodelphax</taxon>
    </lineage>
</organism>
<evidence type="ECO:0000256" key="12">
    <source>
        <dbReference type="RuleBase" id="RU362119"/>
    </source>
</evidence>
<evidence type="ECO:0000256" key="7">
    <source>
        <dbReference type="ARBA" id="ARBA00022723"/>
    </source>
</evidence>
<protein>
    <recommendedName>
        <fullName evidence="3">apyrase</fullName>
        <ecNumber evidence="3">3.6.1.5</ecNumber>
    </recommendedName>
</protein>
<dbReference type="STRING" id="195883.A0A482WXH3"/>
<dbReference type="GO" id="GO:0090729">
    <property type="term" value="F:toxin activity"/>
    <property type="evidence" value="ECO:0007669"/>
    <property type="project" value="UniProtKB-KW"/>
</dbReference>
<name>A0A482WXH3_LAOST</name>
<evidence type="ECO:0000259" key="14">
    <source>
        <dbReference type="Pfam" id="PF02872"/>
    </source>
</evidence>
<dbReference type="InterPro" id="IPR029052">
    <property type="entry name" value="Metallo-depent_PP-like"/>
</dbReference>
<dbReference type="InterPro" id="IPR004843">
    <property type="entry name" value="Calcineurin-like_PHP"/>
</dbReference>
<keyword evidence="7" id="KW-0479">Metal-binding</keyword>
<keyword evidence="5" id="KW-0964">Secreted</keyword>
<evidence type="ECO:0000256" key="10">
    <source>
        <dbReference type="ARBA" id="ARBA00022801"/>
    </source>
</evidence>
<dbReference type="Pfam" id="PF02872">
    <property type="entry name" value="5_nucleotid_C"/>
    <property type="match status" value="1"/>
</dbReference>
<dbReference type="Gene3D" id="3.90.780.10">
    <property type="entry name" value="5'-Nucleotidase, C-terminal domain"/>
    <property type="match status" value="1"/>
</dbReference>
<feature type="domain" description="Calcineurin-like phosphoesterase" evidence="13">
    <location>
        <begin position="30"/>
        <end position="245"/>
    </location>
</feature>
<proteinExistence type="inferred from homology"/>
<evidence type="ECO:0000256" key="3">
    <source>
        <dbReference type="ARBA" id="ARBA00012148"/>
    </source>
</evidence>
<gene>
    <name evidence="15" type="ORF">LSTR_LSTR005559</name>
</gene>
<dbReference type="GO" id="GO:0046872">
    <property type="term" value="F:metal ion binding"/>
    <property type="evidence" value="ECO:0007669"/>
    <property type="project" value="UniProtKB-KW"/>
</dbReference>
<dbReference type="PANTHER" id="PTHR11575">
    <property type="entry name" value="5'-NUCLEOTIDASE-RELATED"/>
    <property type="match status" value="1"/>
</dbReference>
<evidence type="ECO:0000256" key="9">
    <source>
        <dbReference type="ARBA" id="ARBA00022741"/>
    </source>
</evidence>
<dbReference type="EMBL" id="QKKF02022802">
    <property type="protein sequence ID" value="RZF38198.1"/>
    <property type="molecule type" value="Genomic_DNA"/>
</dbReference>
<dbReference type="Proteomes" id="UP000291343">
    <property type="component" value="Unassembled WGS sequence"/>
</dbReference>
<evidence type="ECO:0000256" key="1">
    <source>
        <dbReference type="ARBA" id="ARBA00004613"/>
    </source>
</evidence>
<dbReference type="InterPro" id="IPR006179">
    <property type="entry name" value="5_nucleotidase/apyrase"/>
</dbReference>
<dbReference type="GO" id="GO:0004050">
    <property type="term" value="F:apyrase activity"/>
    <property type="evidence" value="ECO:0007669"/>
    <property type="project" value="UniProtKB-EC"/>
</dbReference>
<comment type="caution">
    <text evidence="15">The sequence shown here is derived from an EMBL/GenBank/DDBJ whole genome shotgun (WGS) entry which is preliminary data.</text>
</comment>
<dbReference type="PROSITE" id="PS00785">
    <property type="entry name" value="5_NUCLEOTIDASE_1"/>
    <property type="match status" value="1"/>
</dbReference>
<evidence type="ECO:0000256" key="8">
    <source>
        <dbReference type="ARBA" id="ARBA00022729"/>
    </source>
</evidence>
<dbReference type="PANTHER" id="PTHR11575:SF32">
    <property type="entry name" value="APYRASE-LIKE PROTEIN"/>
    <property type="match status" value="1"/>
</dbReference>
<dbReference type="PRINTS" id="PR01607">
    <property type="entry name" value="APYRASEFAMLY"/>
</dbReference>
<keyword evidence="10 12" id="KW-0378">Hydrolase</keyword>
<dbReference type="Pfam" id="PF00149">
    <property type="entry name" value="Metallophos"/>
    <property type="match status" value="1"/>
</dbReference>
<evidence type="ECO:0000256" key="6">
    <source>
        <dbReference type="ARBA" id="ARBA00022656"/>
    </source>
</evidence>
<evidence type="ECO:0000313" key="16">
    <source>
        <dbReference type="Proteomes" id="UP000291343"/>
    </source>
</evidence>
<dbReference type="AlphaFoldDB" id="A0A482WXH3"/>
<dbReference type="GO" id="GO:0000166">
    <property type="term" value="F:nucleotide binding"/>
    <property type="evidence" value="ECO:0007669"/>
    <property type="project" value="UniProtKB-KW"/>
</dbReference>
<dbReference type="SMR" id="A0A482WXH3"/>
<dbReference type="CDD" id="cd07409">
    <property type="entry name" value="MPP_CD73_N"/>
    <property type="match status" value="1"/>
</dbReference>
<comment type="similarity">
    <text evidence="2 12">Belongs to the 5'-nucleotidase family.</text>
</comment>
<reference evidence="15 16" key="1">
    <citation type="journal article" date="2017" name="Gigascience">
        <title>Genome sequence of the small brown planthopper, Laodelphax striatellus.</title>
        <authorList>
            <person name="Zhu J."/>
            <person name="Jiang F."/>
            <person name="Wang X."/>
            <person name="Yang P."/>
            <person name="Bao Y."/>
            <person name="Zhao W."/>
            <person name="Wang W."/>
            <person name="Lu H."/>
            <person name="Wang Q."/>
            <person name="Cui N."/>
            <person name="Li J."/>
            <person name="Chen X."/>
            <person name="Luo L."/>
            <person name="Yu J."/>
            <person name="Kang L."/>
            <person name="Cui F."/>
        </authorList>
    </citation>
    <scope>NUCLEOTIDE SEQUENCE [LARGE SCALE GENOMIC DNA]</scope>
    <source>
        <strain evidence="15">Lst14</strain>
    </source>
</reference>
<dbReference type="InterPro" id="IPR006146">
    <property type="entry name" value="5'-Nucleotdase_CS"/>
</dbReference>